<evidence type="ECO:0000313" key="7">
    <source>
        <dbReference type="EMBL" id="MBY0754493.1"/>
    </source>
</evidence>
<comment type="caution">
    <text evidence="7">The sequence shown here is derived from an EMBL/GenBank/DDBJ whole genome shotgun (WGS) entry which is preliminary data.</text>
</comment>
<dbReference type="SUPFAM" id="SSF53062">
    <property type="entry name" value="PTS system fructose IIA component-like"/>
    <property type="match status" value="1"/>
</dbReference>
<dbReference type="PROSITE" id="PS51096">
    <property type="entry name" value="PTS_EIIA_TYPE_4"/>
    <property type="match status" value="1"/>
</dbReference>
<protein>
    <recommendedName>
        <fullName evidence="3">phosphoenolpyruvate--glycerone phosphotransferase</fullName>
        <ecNumber evidence="3">2.7.1.121</ecNumber>
    </recommendedName>
</protein>
<proteinExistence type="predicted"/>
<dbReference type="InterPro" id="IPR012844">
    <property type="entry name" value="DhaM_N"/>
</dbReference>
<dbReference type="NCBIfam" id="TIGR02364">
    <property type="entry name" value="dha_pts"/>
    <property type="match status" value="1"/>
</dbReference>
<dbReference type="Pfam" id="PF03610">
    <property type="entry name" value="EIIA-man"/>
    <property type="match status" value="1"/>
</dbReference>
<evidence type="ECO:0000256" key="2">
    <source>
        <dbReference type="ARBA" id="ARBA00002788"/>
    </source>
</evidence>
<sequence>MVGIVVISHSEKIAEGLVEMALQMAPNAPIIAAGGTNDGRIGTDIEKISEAIKSVYSNDGVVILFDLGSAYMNAEMAIDFLEDDIDKEKIEIIDSALVEGIITASVESSIGSSREGIKEALKPLCLNKMP</sequence>
<dbReference type="InterPro" id="IPR036662">
    <property type="entry name" value="PTS_EIIA_man-typ_sf"/>
</dbReference>
<dbReference type="Gene3D" id="3.40.50.510">
    <property type="entry name" value="Phosphotransferase system, mannose-type IIA component"/>
    <property type="match status" value="1"/>
</dbReference>
<organism evidence="7 8">
    <name type="scientific">Clostridium sardiniense</name>
    <name type="common">Clostridium absonum</name>
    <dbReference type="NCBI Taxonomy" id="29369"/>
    <lineage>
        <taxon>Bacteria</taxon>
        <taxon>Bacillati</taxon>
        <taxon>Bacillota</taxon>
        <taxon>Clostridia</taxon>
        <taxon>Eubacteriales</taxon>
        <taxon>Clostridiaceae</taxon>
        <taxon>Clostridium</taxon>
    </lineage>
</organism>
<accession>A0ABS7KUJ9</accession>
<dbReference type="Proteomes" id="UP001299068">
    <property type="component" value="Unassembled WGS sequence"/>
</dbReference>
<dbReference type="EMBL" id="JAIKTU010000002">
    <property type="protein sequence ID" value="MBY0754493.1"/>
    <property type="molecule type" value="Genomic_DNA"/>
</dbReference>
<keyword evidence="7" id="KW-0418">Kinase</keyword>
<comment type="catalytic activity">
    <reaction evidence="1">
        <text>dihydroxyacetone + phosphoenolpyruvate = dihydroxyacetone phosphate + pyruvate</text>
        <dbReference type="Rhea" id="RHEA:18381"/>
        <dbReference type="ChEBI" id="CHEBI:15361"/>
        <dbReference type="ChEBI" id="CHEBI:16016"/>
        <dbReference type="ChEBI" id="CHEBI:57642"/>
        <dbReference type="ChEBI" id="CHEBI:58702"/>
        <dbReference type="EC" id="2.7.1.121"/>
    </reaction>
</comment>
<evidence type="ECO:0000256" key="5">
    <source>
        <dbReference type="ARBA" id="ARBA00046577"/>
    </source>
</evidence>
<dbReference type="PANTHER" id="PTHR38594:SF1">
    <property type="entry name" value="PEP-DEPENDENT DIHYDROXYACETONE KINASE, PHOSPHORYL DONOR SUBUNIT DHAM"/>
    <property type="match status" value="1"/>
</dbReference>
<dbReference type="RefSeq" id="WP_221859141.1">
    <property type="nucleotide sequence ID" value="NZ_JAIKTU010000002.1"/>
</dbReference>
<gene>
    <name evidence="7" type="ORF">K5V21_03385</name>
</gene>
<dbReference type="PANTHER" id="PTHR38594">
    <property type="entry name" value="PEP-DEPENDENT DIHYDROXYACETONE KINASE, PHOSPHORYL DONOR SUBUNIT DHAM"/>
    <property type="match status" value="1"/>
</dbReference>
<dbReference type="GO" id="GO:0016301">
    <property type="term" value="F:kinase activity"/>
    <property type="evidence" value="ECO:0007669"/>
    <property type="project" value="UniProtKB-KW"/>
</dbReference>
<comment type="function">
    <text evidence="2">Component of the dihydroxyacetone kinase complex, which is responsible for the phosphoenolpyruvate (PEP)-dependent phosphorylation of dihydroxyacetone. DhaM serves as the phosphoryl donor. Is phosphorylated by phosphoenolpyruvate in an EI- and HPr-dependent reaction, and a phosphorelay system on histidine residues finally leads to phosphoryl transfer to DhaL and dihydroxyacetone.</text>
</comment>
<evidence type="ECO:0000256" key="1">
    <source>
        <dbReference type="ARBA" id="ARBA00001113"/>
    </source>
</evidence>
<reference evidence="7 8" key="1">
    <citation type="journal article" date="2021" name="Cell Host Microbe">
        <title>in vivo commensal control of Clostridioides difficile virulence.</title>
        <authorList>
            <person name="Girinathan B.P."/>
            <person name="Dibenedetto N."/>
            <person name="Worley J.N."/>
            <person name="Peltier J."/>
            <person name="Arrieta-Ortiz M.L."/>
            <person name="Rupa Christinal Immanuel S."/>
            <person name="Lavin R."/>
            <person name="Delaney M.L."/>
            <person name="Cummins C."/>
            <person name="Hoffmann M."/>
            <person name="Luo Y."/>
            <person name="Gonzalez-Escalona N."/>
            <person name="Allard M."/>
            <person name="Onderdonk A.B."/>
            <person name="Gerber G.K."/>
            <person name="Sonenshein A.L."/>
            <person name="Baliga N."/>
            <person name="Dupuy B."/>
            <person name="Bry L."/>
        </authorList>
    </citation>
    <scope>NUCLEOTIDE SEQUENCE [LARGE SCALE GENOMIC DNA]</scope>
    <source>
        <strain evidence="7 8">DSM 599</strain>
    </source>
</reference>
<evidence type="ECO:0000256" key="4">
    <source>
        <dbReference type="ARBA" id="ARBA00022679"/>
    </source>
</evidence>
<evidence type="ECO:0000259" key="6">
    <source>
        <dbReference type="PROSITE" id="PS51096"/>
    </source>
</evidence>
<keyword evidence="4" id="KW-0808">Transferase</keyword>
<feature type="domain" description="PTS EIIA type-4" evidence="6">
    <location>
        <begin position="1"/>
        <end position="130"/>
    </location>
</feature>
<name>A0ABS7KUJ9_CLOSR</name>
<evidence type="ECO:0000256" key="3">
    <source>
        <dbReference type="ARBA" id="ARBA00012095"/>
    </source>
</evidence>
<dbReference type="InterPro" id="IPR039643">
    <property type="entry name" value="DhaM"/>
</dbReference>
<dbReference type="EC" id="2.7.1.121" evidence="3"/>
<comment type="subunit">
    <text evidence="5">Homodimer. The dihydroxyacetone kinase complex is composed of a homodimer of DhaM, a homodimer of DhaK and the subunit DhaL.</text>
</comment>
<keyword evidence="8" id="KW-1185">Reference proteome</keyword>
<evidence type="ECO:0000313" key="8">
    <source>
        <dbReference type="Proteomes" id="UP001299068"/>
    </source>
</evidence>
<dbReference type="InterPro" id="IPR004701">
    <property type="entry name" value="PTS_EIIA_man-typ"/>
</dbReference>